<feature type="chain" id="PRO_5038795000" evidence="1">
    <location>
        <begin position="24"/>
        <end position="332"/>
    </location>
</feature>
<dbReference type="SUPFAM" id="SSF82171">
    <property type="entry name" value="DPP6 N-terminal domain-like"/>
    <property type="match status" value="1"/>
</dbReference>
<reference evidence="3" key="2">
    <citation type="submission" date="2016-04" db="EMBL/GenBank/DDBJ databases">
        <title>Planomonospora sphaerica JCM9374 whole genome shotgun sequence.</title>
        <authorList>
            <person name="Suzuki T."/>
            <person name="Dohra H."/>
            <person name="Kodani S."/>
        </authorList>
    </citation>
    <scope>NUCLEOTIDE SEQUENCE [LARGE SCALE GENOMIC DNA]</scope>
    <source>
        <strain evidence="3">JCM 9374</strain>
    </source>
</reference>
<keyword evidence="1" id="KW-0732">Signal</keyword>
<organism evidence="2 3">
    <name type="scientific">Planomonospora sphaerica</name>
    <dbReference type="NCBI Taxonomy" id="161355"/>
    <lineage>
        <taxon>Bacteria</taxon>
        <taxon>Bacillati</taxon>
        <taxon>Actinomycetota</taxon>
        <taxon>Actinomycetes</taxon>
        <taxon>Streptosporangiales</taxon>
        <taxon>Streptosporangiaceae</taxon>
        <taxon>Planomonospora</taxon>
    </lineage>
</organism>
<dbReference type="AlphaFoldDB" id="A0A171DNY3"/>
<comment type="caution">
    <text evidence="2">The sequence shown here is derived from an EMBL/GenBank/DDBJ whole genome shotgun (WGS) entry which is preliminary data.</text>
</comment>
<dbReference type="InterPro" id="IPR011042">
    <property type="entry name" value="6-blade_b-propeller_TolB-like"/>
</dbReference>
<evidence type="ECO:0000313" key="2">
    <source>
        <dbReference type="EMBL" id="GAT70768.1"/>
    </source>
</evidence>
<dbReference type="OrthoDB" id="3347970at2"/>
<name>A0A171DNY3_9ACTN</name>
<keyword evidence="3" id="KW-1185">Reference proteome</keyword>
<feature type="signal peptide" evidence="1">
    <location>
        <begin position="1"/>
        <end position="23"/>
    </location>
</feature>
<evidence type="ECO:0000256" key="1">
    <source>
        <dbReference type="SAM" id="SignalP"/>
    </source>
</evidence>
<gene>
    <name evidence="2" type="ORF">PS9374_06455</name>
</gene>
<reference evidence="2 3" key="1">
    <citation type="journal article" date="2016" name="Genome Announc.">
        <title>Draft Genome Sequence of Planomonospora sphaerica JCM9374, a Rare Actinomycete.</title>
        <authorList>
            <person name="Dohra H."/>
            <person name="Suzuki T."/>
            <person name="Inoue Y."/>
            <person name="Kodani S."/>
        </authorList>
    </citation>
    <scope>NUCLEOTIDE SEQUENCE [LARGE SCALE GENOMIC DNA]</scope>
    <source>
        <strain evidence="2 3">JCM 9374</strain>
    </source>
</reference>
<dbReference type="STRING" id="161355.PS9374_06455"/>
<dbReference type="Gene3D" id="2.120.10.30">
    <property type="entry name" value="TolB, C-terminal domain"/>
    <property type="match status" value="1"/>
</dbReference>
<protein>
    <submittedName>
        <fullName evidence="2">Peptidase S9</fullName>
    </submittedName>
</protein>
<evidence type="ECO:0000313" key="3">
    <source>
        <dbReference type="Proteomes" id="UP000077701"/>
    </source>
</evidence>
<accession>A0A171DNY3</accession>
<proteinExistence type="predicted"/>
<dbReference type="EMBL" id="BDCX01000019">
    <property type="protein sequence ID" value="GAT70768.1"/>
    <property type="molecule type" value="Genomic_DNA"/>
</dbReference>
<sequence>MKHRALAAGAVLTAFAVSTATTAALAGPAQAVPARSTSAQAESAQVVSEQAVPARSAPAQAAPAPLTGGGVYLGYGSGVHLVAESGRALWTDRSGYGQFSVSPDGRKVAWIDGRGRLHVSAAGTGKASDKVVARGAASGGPCLTPAWSADSRRIAFPLADQADRLTVAVVGADGRGLDKIGATLGVCHLTWSADGRTLAGYAGTTEGVHLLDTASRTSRRVPGIRLANHVAGLSPDGRRVVVHAIGPDDAAGDGSWPTEFTPSVYDTRTGKKVALPVRGRLIGALYLRDGRLAVRVAGRTANTLVVLSPSGKRLQTLSEKPRNRRLGLLQVR</sequence>
<dbReference type="Proteomes" id="UP000077701">
    <property type="component" value="Unassembled WGS sequence"/>
</dbReference>
<dbReference type="RefSeq" id="WP_068903330.1">
    <property type="nucleotide sequence ID" value="NZ_BDCX01000019.1"/>
</dbReference>